<feature type="domain" description="FHA" evidence="2">
    <location>
        <begin position="55"/>
        <end position="116"/>
    </location>
</feature>
<evidence type="ECO:0000313" key="3">
    <source>
        <dbReference type="EMBL" id="CEM05500.1"/>
    </source>
</evidence>
<dbReference type="CDD" id="cd00060">
    <property type="entry name" value="FHA"/>
    <property type="match status" value="1"/>
</dbReference>
<evidence type="ECO:0000256" key="1">
    <source>
        <dbReference type="SAM" id="MobiDB-lite"/>
    </source>
</evidence>
<dbReference type="EMBL" id="CDMZ01000053">
    <property type="protein sequence ID" value="CEM05500.1"/>
    <property type="molecule type" value="Genomic_DNA"/>
</dbReference>
<dbReference type="Pfam" id="PF00498">
    <property type="entry name" value="FHA"/>
    <property type="match status" value="1"/>
</dbReference>
<dbReference type="InterPro" id="IPR038799">
    <property type="entry name" value="LEKR1"/>
</dbReference>
<dbReference type="PANTHER" id="PTHR34251:SF1">
    <property type="entry name" value="LEUCINE, GLUTAMATE AND LYSINE RICH 1"/>
    <property type="match status" value="1"/>
</dbReference>
<feature type="region of interest" description="Disordered" evidence="1">
    <location>
        <begin position="439"/>
        <end position="509"/>
    </location>
</feature>
<dbReference type="SMART" id="SM00240">
    <property type="entry name" value="FHA"/>
    <property type="match status" value="1"/>
</dbReference>
<feature type="compositionally biased region" description="Basic and acidic residues" evidence="1">
    <location>
        <begin position="498"/>
        <end position="509"/>
    </location>
</feature>
<dbReference type="PANTHER" id="PTHR34251">
    <property type="entry name" value="LEUCINE-, GLUTAMATE- AND LYSINE-RICH PROTEIN 1"/>
    <property type="match status" value="1"/>
</dbReference>
<dbReference type="AlphaFoldDB" id="A0A0G4F1N1"/>
<dbReference type="SUPFAM" id="SSF49879">
    <property type="entry name" value="SMAD/FHA domain"/>
    <property type="match status" value="1"/>
</dbReference>
<feature type="compositionally biased region" description="Basic and acidic residues" evidence="1">
    <location>
        <begin position="326"/>
        <end position="368"/>
    </location>
</feature>
<dbReference type="Gene3D" id="2.60.200.20">
    <property type="match status" value="1"/>
</dbReference>
<reference evidence="3" key="1">
    <citation type="submission" date="2014-11" db="EMBL/GenBank/DDBJ databases">
        <authorList>
            <person name="Otto D Thomas"/>
            <person name="Naeem Raeece"/>
        </authorList>
    </citation>
    <scope>NUCLEOTIDE SEQUENCE</scope>
</reference>
<feature type="compositionally biased region" description="Basic and acidic residues" evidence="1">
    <location>
        <begin position="447"/>
        <end position="489"/>
    </location>
</feature>
<protein>
    <recommendedName>
        <fullName evidence="2">FHA domain-containing protein</fullName>
    </recommendedName>
</protein>
<dbReference type="InterPro" id="IPR000253">
    <property type="entry name" value="FHA_dom"/>
</dbReference>
<sequence length="591" mass="62715">MASVEHPGEVSSAKSRGELSASEASLGETAVVILEALNTGKKLVLPVSELYQGERTVGRRPENAFVLSAGHISGLHCKFRWTVDERVSGTGEVLRDLELLVIDESSNGTFVDNNRIPKGRPVRLGDGQIVSFAKQKSFDDGGNCHPLRVHLKVQGFATPLPPDNVSEFVVNAPSPVHLGGPGGFLGAPPAASAAAAGLVTPTERGRSLAPGGGGSGGAGGGGAMMQAGALLGTQGHTELMAAMPIGGSMVSAVGVGGVEQTGQLEGLGMGGGGTAGVGGAAASTVDGQGGSWKGGTGGGAGGGGGKFLHFYNSVSANMASILDQQERENEKLKEEREKLQKSLKEKQREVEKEKQKRKLAEEEVERQVQRAAQLTERVQKEKERADAADRVREEKEQIEEKAALSAAKVASLQSDLDAQTLAVEQSKKEGLELREKLRAAEVATEQSQRREKQTRSEVEDALKKLEASRAEVETLKERLEDESRRRADAETTGTNQEEELRQVRQELSKKTEEAATLMELKAQGDRRHSSLTAEHAATQRALLQAQSRGDEKEKALTALREDVGTMVRSALPRLAAAIGRGLDEPEFLSEV</sequence>
<evidence type="ECO:0000259" key="2">
    <source>
        <dbReference type="PROSITE" id="PS50006"/>
    </source>
</evidence>
<feature type="non-terminal residue" evidence="3">
    <location>
        <position position="591"/>
    </location>
</feature>
<gene>
    <name evidence="3" type="ORF">Cvel_14646</name>
</gene>
<dbReference type="PROSITE" id="PS50006">
    <property type="entry name" value="FHA_DOMAIN"/>
    <property type="match status" value="1"/>
</dbReference>
<organism evidence="3">
    <name type="scientific">Chromera velia CCMP2878</name>
    <dbReference type="NCBI Taxonomy" id="1169474"/>
    <lineage>
        <taxon>Eukaryota</taxon>
        <taxon>Sar</taxon>
        <taxon>Alveolata</taxon>
        <taxon>Colpodellida</taxon>
        <taxon>Chromeraceae</taxon>
        <taxon>Chromera</taxon>
    </lineage>
</organism>
<name>A0A0G4F1N1_9ALVE</name>
<feature type="region of interest" description="Disordered" evidence="1">
    <location>
        <begin position="326"/>
        <end position="402"/>
    </location>
</feature>
<feature type="compositionally biased region" description="Basic and acidic residues" evidence="1">
    <location>
        <begin position="377"/>
        <end position="402"/>
    </location>
</feature>
<accession>A0A0G4F1N1</accession>
<proteinExistence type="predicted"/>
<dbReference type="InterPro" id="IPR008984">
    <property type="entry name" value="SMAD_FHA_dom_sf"/>
</dbReference>